<evidence type="ECO:0000256" key="2">
    <source>
        <dbReference type="ARBA" id="ARBA00022676"/>
    </source>
</evidence>
<accession>A0ABW6YII6</accession>
<feature type="domain" description="Glycosyltransferase subfamily 4-like N-terminal" evidence="5">
    <location>
        <begin position="20"/>
        <end position="194"/>
    </location>
</feature>
<dbReference type="Pfam" id="PF13439">
    <property type="entry name" value="Glyco_transf_4"/>
    <property type="match status" value="1"/>
</dbReference>
<dbReference type="InterPro" id="IPR001296">
    <property type="entry name" value="Glyco_trans_1"/>
</dbReference>
<keyword evidence="2 6" id="KW-0328">Glycosyltransferase</keyword>
<evidence type="ECO:0000259" key="4">
    <source>
        <dbReference type="Pfam" id="PF00534"/>
    </source>
</evidence>
<dbReference type="GO" id="GO:0016757">
    <property type="term" value="F:glycosyltransferase activity"/>
    <property type="evidence" value="ECO:0007669"/>
    <property type="project" value="UniProtKB-KW"/>
</dbReference>
<dbReference type="Pfam" id="PF00534">
    <property type="entry name" value="Glycos_transf_1"/>
    <property type="match status" value="1"/>
</dbReference>
<comment type="caution">
    <text evidence="6">The sequence shown here is derived from an EMBL/GenBank/DDBJ whole genome shotgun (WGS) entry which is preliminary data.</text>
</comment>
<sequence>MTEATPVRNVFFVGIDVDSMGGSQRVLHTLAQGMGERGHRVELIGIRPSPEPFPYNEKRAYTHSTLYAEPARPRTQPRTVGQRLSLARRAETRRARAERDRARRELEQKLTAVRDGYIVFGSPWAVDWVMPLKWDHLKGIGQYHESFAQAKRGPNLGLIRRLYPRLEKTLVLSDGDAEEFRNQRVPNVKVMPNPLPFYPDALAPLDTRKIGAVGRLDPIKRYDRMIEAFAAARGGRDGWELHIFGEGPLESDLKRTAADLGVGDQVVFRGTARDMESVYRELSIVAISSEREGRPMALAEAAACGVPCVSFDLSGGVRELVAHGRTGTLVTPADVPGLAEALGELMDDGEMRTRYGAAGRVHVRQLALSNVLDQWEQAFAEIDR</sequence>
<dbReference type="SUPFAM" id="SSF53756">
    <property type="entry name" value="UDP-Glycosyltransferase/glycogen phosphorylase"/>
    <property type="match status" value="1"/>
</dbReference>
<dbReference type="Proteomes" id="UP001603013">
    <property type="component" value="Unassembled WGS sequence"/>
</dbReference>
<dbReference type="InterPro" id="IPR028098">
    <property type="entry name" value="Glyco_trans_4-like_N"/>
</dbReference>
<proteinExistence type="predicted"/>
<evidence type="ECO:0000259" key="5">
    <source>
        <dbReference type="Pfam" id="PF13439"/>
    </source>
</evidence>
<evidence type="ECO:0000256" key="3">
    <source>
        <dbReference type="ARBA" id="ARBA00022679"/>
    </source>
</evidence>
<protein>
    <recommendedName>
        <fullName evidence="1">D-inositol 3-phosphate glycosyltransferase</fullName>
    </recommendedName>
</protein>
<dbReference type="Gene3D" id="3.40.50.2000">
    <property type="entry name" value="Glycogen Phosphorylase B"/>
    <property type="match status" value="2"/>
</dbReference>
<reference evidence="6 7" key="1">
    <citation type="submission" date="2024-10" db="EMBL/GenBank/DDBJ databases">
        <title>The Natural Products Discovery Center: Release of the First 8490 Sequenced Strains for Exploring Actinobacteria Biosynthetic Diversity.</title>
        <authorList>
            <person name="Kalkreuter E."/>
            <person name="Kautsar S.A."/>
            <person name="Yang D."/>
            <person name="Bader C.D."/>
            <person name="Teijaro C.N."/>
            <person name="Fluegel L."/>
            <person name="Davis C.M."/>
            <person name="Simpson J.R."/>
            <person name="Lauterbach L."/>
            <person name="Steele A.D."/>
            <person name="Gui C."/>
            <person name="Meng S."/>
            <person name="Li G."/>
            <person name="Viehrig K."/>
            <person name="Ye F."/>
            <person name="Su P."/>
            <person name="Kiefer A.F."/>
            <person name="Nichols A."/>
            <person name="Cepeda A.J."/>
            <person name="Yan W."/>
            <person name="Fan B."/>
            <person name="Jiang Y."/>
            <person name="Adhikari A."/>
            <person name="Zheng C.-J."/>
            <person name="Schuster L."/>
            <person name="Cowan T.M."/>
            <person name="Smanski M.J."/>
            <person name="Chevrette M.G."/>
            <person name="De Carvalho L.P.S."/>
            <person name="Shen B."/>
        </authorList>
    </citation>
    <scope>NUCLEOTIDE SEQUENCE [LARGE SCALE GENOMIC DNA]</scope>
    <source>
        <strain evidence="6 7">NPDC015755</strain>
    </source>
</reference>
<name>A0ABW6YII6_9ACTN</name>
<gene>
    <name evidence="6" type="ORF">ACF05T_24690</name>
</gene>
<feature type="domain" description="Glycosyl transferase family 1" evidence="4">
    <location>
        <begin position="204"/>
        <end position="360"/>
    </location>
</feature>
<evidence type="ECO:0000256" key="1">
    <source>
        <dbReference type="ARBA" id="ARBA00021292"/>
    </source>
</evidence>
<organism evidence="6 7">
    <name type="scientific">Streptomyces lateritius</name>
    <dbReference type="NCBI Taxonomy" id="67313"/>
    <lineage>
        <taxon>Bacteria</taxon>
        <taxon>Bacillati</taxon>
        <taxon>Actinomycetota</taxon>
        <taxon>Actinomycetes</taxon>
        <taxon>Kitasatosporales</taxon>
        <taxon>Streptomycetaceae</taxon>
        <taxon>Streptomyces</taxon>
    </lineage>
</organism>
<dbReference type="PANTHER" id="PTHR12526:SF627">
    <property type="entry name" value="D-RHAMNOSYLTRANSFERASE WBPZ"/>
    <property type="match status" value="1"/>
</dbReference>
<dbReference type="RefSeq" id="WP_391936293.1">
    <property type="nucleotide sequence ID" value="NZ_JBIBSM010000014.1"/>
</dbReference>
<dbReference type="PANTHER" id="PTHR12526">
    <property type="entry name" value="GLYCOSYLTRANSFERASE"/>
    <property type="match status" value="1"/>
</dbReference>
<keyword evidence="7" id="KW-1185">Reference proteome</keyword>
<evidence type="ECO:0000313" key="6">
    <source>
        <dbReference type="EMBL" id="MFF8279281.1"/>
    </source>
</evidence>
<evidence type="ECO:0000313" key="7">
    <source>
        <dbReference type="Proteomes" id="UP001603013"/>
    </source>
</evidence>
<dbReference type="EMBL" id="JBIBSM010000014">
    <property type="protein sequence ID" value="MFF8279281.1"/>
    <property type="molecule type" value="Genomic_DNA"/>
</dbReference>
<keyword evidence="3 6" id="KW-0808">Transferase</keyword>